<dbReference type="EMBL" id="BPLR01020244">
    <property type="protein sequence ID" value="GIX76288.1"/>
    <property type="molecule type" value="Genomic_DNA"/>
</dbReference>
<dbReference type="Proteomes" id="UP001054945">
    <property type="component" value="Unassembled WGS sequence"/>
</dbReference>
<keyword evidence="2" id="KW-1185">Reference proteome</keyword>
<sequence length="101" mass="11669">MAPNLYAFLKSRPHLRANGVQFSCCKQAIGPQLANRTYPHRTDSIRSDFLHTPIHKMLTCVVKCKCHTKMYFEFRPQMREPCFMCCSVVAICCVEATKRIL</sequence>
<proteinExistence type="predicted"/>
<accession>A0AAV4MV80</accession>
<organism evidence="1 2">
    <name type="scientific">Caerostris extrusa</name>
    <name type="common">Bark spider</name>
    <name type="synonym">Caerostris bankana</name>
    <dbReference type="NCBI Taxonomy" id="172846"/>
    <lineage>
        <taxon>Eukaryota</taxon>
        <taxon>Metazoa</taxon>
        <taxon>Ecdysozoa</taxon>
        <taxon>Arthropoda</taxon>
        <taxon>Chelicerata</taxon>
        <taxon>Arachnida</taxon>
        <taxon>Araneae</taxon>
        <taxon>Araneomorphae</taxon>
        <taxon>Entelegynae</taxon>
        <taxon>Araneoidea</taxon>
        <taxon>Araneidae</taxon>
        <taxon>Caerostris</taxon>
    </lineage>
</organism>
<comment type="caution">
    <text evidence="1">The sequence shown here is derived from an EMBL/GenBank/DDBJ whole genome shotgun (WGS) entry which is preliminary data.</text>
</comment>
<evidence type="ECO:0000313" key="2">
    <source>
        <dbReference type="Proteomes" id="UP001054945"/>
    </source>
</evidence>
<gene>
    <name evidence="1" type="ORF">CEXT_617551</name>
</gene>
<protein>
    <submittedName>
        <fullName evidence="1">Uncharacterized protein</fullName>
    </submittedName>
</protein>
<dbReference type="AlphaFoldDB" id="A0AAV4MV80"/>
<name>A0AAV4MV80_CAEEX</name>
<evidence type="ECO:0000313" key="1">
    <source>
        <dbReference type="EMBL" id="GIX76288.1"/>
    </source>
</evidence>
<reference evidence="1 2" key="1">
    <citation type="submission" date="2021-06" db="EMBL/GenBank/DDBJ databases">
        <title>Caerostris extrusa draft genome.</title>
        <authorList>
            <person name="Kono N."/>
            <person name="Arakawa K."/>
        </authorList>
    </citation>
    <scope>NUCLEOTIDE SEQUENCE [LARGE SCALE GENOMIC DNA]</scope>
</reference>